<dbReference type="PROSITE" id="PS51918">
    <property type="entry name" value="RADICAL_SAM"/>
    <property type="match status" value="1"/>
</dbReference>
<feature type="domain" description="Radical SAM core" evidence="5">
    <location>
        <begin position="4"/>
        <end position="276"/>
    </location>
</feature>
<dbReference type="InterPro" id="IPR058240">
    <property type="entry name" value="rSAM_sf"/>
</dbReference>
<dbReference type="PANTHER" id="PTHR13932:SF5">
    <property type="entry name" value="RADICAL S-ADENOSYL METHIONINE DOMAIN-CONTAINING PROTEIN 1, MITOCHONDRIAL"/>
    <property type="match status" value="1"/>
</dbReference>
<dbReference type="OMA" id="HIPWCVR"/>
<dbReference type="InParanoid" id="Q22Z99"/>
<dbReference type="STRING" id="312017.Q22Z99"/>
<dbReference type="Gene3D" id="3.80.30.20">
    <property type="entry name" value="tm_1862 like domain"/>
    <property type="match status" value="1"/>
</dbReference>
<dbReference type="SFLD" id="SFLDG01065">
    <property type="entry name" value="anaerobic_coproporphyrinogen-I"/>
    <property type="match status" value="1"/>
</dbReference>
<dbReference type="SUPFAM" id="SSF102114">
    <property type="entry name" value="Radical SAM enzymes"/>
    <property type="match status" value="1"/>
</dbReference>
<evidence type="ECO:0000256" key="1">
    <source>
        <dbReference type="ARBA" id="ARBA00006100"/>
    </source>
</evidence>
<dbReference type="InterPro" id="IPR034505">
    <property type="entry name" value="Coproporphyrinogen-III_oxidase"/>
</dbReference>
<dbReference type="KEGG" id="tet:TTHERM_00112720"/>
<dbReference type="PANTHER" id="PTHR13932">
    <property type="entry name" value="COPROPORPHYRINIGEN III OXIDASE"/>
    <property type="match status" value="1"/>
</dbReference>
<dbReference type="SMART" id="SM00729">
    <property type="entry name" value="Elp3"/>
    <property type="match status" value="1"/>
</dbReference>
<organism evidence="6 7">
    <name type="scientific">Tetrahymena thermophila (strain SB210)</name>
    <dbReference type="NCBI Taxonomy" id="312017"/>
    <lineage>
        <taxon>Eukaryota</taxon>
        <taxon>Sar</taxon>
        <taxon>Alveolata</taxon>
        <taxon>Ciliophora</taxon>
        <taxon>Intramacronucleata</taxon>
        <taxon>Oligohymenophorea</taxon>
        <taxon>Hymenostomatida</taxon>
        <taxon>Tetrahymenina</taxon>
        <taxon>Tetrahymenidae</taxon>
        <taxon>Tetrahymena</taxon>
    </lineage>
</organism>
<dbReference type="OrthoDB" id="431409at2759"/>
<dbReference type="SFLD" id="SFLDF00562">
    <property type="entry name" value="HemN-like__clustered_with_heat"/>
    <property type="match status" value="1"/>
</dbReference>
<accession>Q22Z99</accession>
<evidence type="ECO:0000259" key="5">
    <source>
        <dbReference type="PROSITE" id="PS51918"/>
    </source>
</evidence>
<dbReference type="GeneID" id="7843534"/>
<dbReference type="HOGENOM" id="CLU_027579_1_1_1"/>
<dbReference type="InterPro" id="IPR004559">
    <property type="entry name" value="HemW-like"/>
</dbReference>
<evidence type="ECO:0000256" key="3">
    <source>
        <dbReference type="ARBA" id="ARBA00033094"/>
    </source>
</evidence>
<evidence type="ECO:0000256" key="4">
    <source>
        <dbReference type="ARBA" id="ARBA00045130"/>
    </source>
</evidence>
<dbReference type="InterPro" id="IPR023404">
    <property type="entry name" value="rSAM_horseshoe"/>
</dbReference>
<proteinExistence type="inferred from homology"/>
<dbReference type="SFLD" id="SFLDS00029">
    <property type="entry name" value="Radical_SAM"/>
    <property type="match status" value="1"/>
</dbReference>
<comment type="similarity">
    <text evidence="1">Belongs to the anaerobic coproporphyrinogen-III oxidase family. HemW subfamily.</text>
</comment>
<dbReference type="EMBL" id="GG662798">
    <property type="protein sequence ID" value="EAR90422.1"/>
    <property type="molecule type" value="Genomic_DNA"/>
</dbReference>
<dbReference type="GO" id="GO:0005737">
    <property type="term" value="C:cytoplasm"/>
    <property type="evidence" value="ECO:0007669"/>
    <property type="project" value="InterPro"/>
</dbReference>
<dbReference type="GO" id="GO:0051539">
    <property type="term" value="F:4 iron, 4 sulfur cluster binding"/>
    <property type="evidence" value="ECO:0007669"/>
    <property type="project" value="InterPro"/>
</dbReference>
<evidence type="ECO:0000256" key="2">
    <source>
        <dbReference type="ARBA" id="ARBA00014678"/>
    </source>
</evidence>
<reference evidence="7" key="1">
    <citation type="journal article" date="2006" name="PLoS Biol.">
        <title>Macronuclear genome sequence of the ciliate Tetrahymena thermophila, a model eukaryote.</title>
        <authorList>
            <person name="Eisen J.A."/>
            <person name="Coyne R.S."/>
            <person name="Wu M."/>
            <person name="Wu D."/>
            <person name="Thiagarajan M."/>
            <person name="Wortman J.R."/>
            <person name="Badger J.H."/>
            <person name="Ren Q."/>
            <person name="Amedeo P."/>
            <person name="Jones K.M."/>
            <person name="Tallon L.J."/>
            <person name="Delcher A.L."/>
            <person name="Salzberg S.L."/>
            <person name="Silva J.C."/>
            <person name="Haas B.J."/>
            <person name="Majoros W.H."/>
            <person name="Farzad M."/>
            <person name="Carlton J.M."/>
            <person name="Smith R.K. Jr."/>
            <person name="Garg J."/>
            <person name="Pearlman R.E."/>
            <person name="Karrer K.M."/>
            <person name="Sun L."/>
            <person name="Manning G."/>
            <person name="Elde N.C."/>
            <person name="Turkewitz A.P."/>
            <person name="Asai D.J."/>
            <person name="Wilkes D.E."/>
            <person name="Wang Y."/>
            <person name="Cai H."/>
            <person name="Collins K."/>
            <person name="Stewart B.A."/>
            <person name="Lee S.R."/>
            <person name="Wilamowska K."/>
            <person name="Weinberg Z."/>
            <person name="Ruzzo W.L."/>
            <person name="Wloga D."/>
            <person name="Gaertig J."/>
            <person name="Frankel J."/>
            <person name="Tsao C.-C."/>
            <person name="Gorovsky M.A."/>
            <person name="Keeling P.J."/>
            <person name="Waller R.F."/>
            <person name="Patron N.J."/>
            <person name="Cherry J.M."/>
            <person name="Stover N.A."/>
            <person name="Krieger C.J."/>
            <person name="del Toro C."/>
            <person name="Ryder H.F."/>
            <person name="Williamson S.C."/>
            <person name="Barbeau R.A."/>
            <person name="Hamilton E.P."/>
            <person name="Orias E."/>
        </authorList>
    </citation>
    <scope>NUCLEOTIDE SEQUENCE [LARGE SCALE GENOMIC DNA]</scope>
    <source>
        <strain evidence="7">SB210</strain>
    </source>
</reference>
<sequence length="444" mass="52376">MKNNITRNIENIYIHLPFCQKKCFYCSFPVHAIGKNKQDNEHFDNIQQTYLKYIKQEIVQTNIMLFKHHNQIWQKKPLKSIYFGGGTPSLFQPEYIKEILNLIQSEGFFIQDDTEITMECDPGTFDAEKIQFYEELKINRISLGIQSFNDKILQNLNRPQNAQTNYEAIQILKNSAKFKYLSNVSIDLIMNQPQMTCSKDKNNLSINLNEVDQIWDQDLEQVVQLKPGHISIYSLAIEPGSYFYEKNNFREGQFPLPSDERAADNFIKTHQKLSPIYNHYEISSYVRSDLNQPKHNPIYWEGNKDFLAFGMGASSLLNYRRYTRPKTVTRYYEYVEQLNKNPNFYLENGEDESDIQSQIESILMGRLRTFQGLDLLDIKNSYGEDIYNIICNKIEMLLLKSPYLIFQNQRYLKLKCPEGYLVCDDIVAEISYHLQKKIFRNKNK</sequence>
<dbReference type="InterPro" id="IPR007197">
    <property type="entry name" value="rSAM"/>
</dbReference>
<dbReference type="GO" id="GO:0004109">
    <property type="term" value="F:coproporphyrinogen oxidase activity"/>
    <property type="evidence" value="ECO:0007669"/>
    <property type="project" value="InterPro"/>
</dbReference>
<keyword evidence="7" id="KW-1185">Reference proteome</keyword>
<dbReference type="InterPro" id="IPR006638">
    <property type="entry name" value="Elp3/MiaA/NifB-like_rSAM"/>
</dbReference>
<dbReference type="GO" id="GO:0006779">
    <property type="term" value="P:porphyrin-containing compound biosynthetic process"/>
    <property type="evidence" value="ECO:0007669"/>
    <property type="project" value="InterPro"/>
</dbReference>
<dbReference type="Pfam" id="PF04055">
    <property type="entry name" value="Radical_SAM"/>
    <property type="match status" value="1"/>
</dbReference>
<name>Q22Z99_TETTS</name>
<comment type="function">
    <text evidence="4">May be a heme chaperone, appears to bind heme. Homologous bacterial proteins do not have oxygen-independent coproporphyrinogen-III oxidase activity. Binds 1 [4Fe-4S] cluster. The cluster is coordinated with 3 cysteines and an exchangeable S-adenosyl-L-methionine.</text>
</comment>
<protein>
    <recommendedName>
        <fullName evidence="2">Radical S-adenosyl methionine domain-containing protein 1, mitochondrial</fullName>
    </recommendedName>
    <alternativeName>
        <fullName evidence="3">Putative heme chaperone</fullName>
    </alternativeName>
</protein>
<dbReference type="Proteomes" id="UP000009168">
    <property type="component" value="Unassembled WGS sequence"/>
</dbReference>
<dbReference type="RefSeq" id="XP_001010667.1">
    <property type="nucleotide sequence ID" value="XM_001010667.2"/>
</dbReference>
<evidence type="ECO:0000313" key="6">
    <source>
        <dbReference type="EMBL" id="EAR90422.1"/>
    </source>
</evidence>
<dbReference type="eggNOG" id="ENOG502QRH0">
    <property type="taxonomic scope" value="Eukaryota"/>
</dbReference>
<gene>
    <name evidence="6" type="ORF">TTHERM_00112720</name>
</gene>
<evidence type="ECO:0000313" key="7">
    <source>
        <dbReference type="Proteomes" id="UP000009168"/>
    </source>
</evidence>
<dbReference type="AlphaFoldDB" id="Q22Z99"/>